<reference evidence="1" key="1">
    <citation type="submission" date="2020-04" db="EMBL/GenBank/DDBJ databases">
        <title>Deep metagenomics examines the oral microbiome during advanced dental caries in children, revealing novel taxa and co-occurrences with host molecules.</title>
        <authorList>
            <person name="Baker J.L."/>
            <person name="Morton J.T."/>
            <person name="Dinis M."/>
            <person name="Alvarez R."/>
            <person name="Tran N.C."/>
            <person name="Knight R."/>
            <person name="Edlund A."/>
        </authorList>
    </citation>
    <scope>NUCLEOTIDE SEQUENCE</scope>
    <source>
        <strain evidence="1">JCVI_32_bin.24</strain>
    </source>
</reference>
<dbReference type="EMBL" id="JABZMI010000183">
    <property type="protein sequence ID" value="MBF1165311.1"/>
    <property type="molecule type" value="Genomic_DNA"/>
</dbReference>
<proteinExistence type="predicted"/>
<comment type="caution">
    <text evidence="1">The sequence shown here is derived from an EMBL/GenBank/DDBJ whole genome shotgun (WGS) entry which is preliminary data.</text>
</comment>
<dbReference type="Proteomes" id="UP000718593">
    <property type="component" value="Unassembled WGS sequence"/>
</dbReference>
<protein>
    <submittedName>
        <fullName evidence="1">Uncharacterized protein</fullName>
    </submittedName>
</protein>
<evidence type="ECO:0000313" key="2">
    <source>
        <dbReference type="Proteomes" id="UP000718593"/>
    </source>
</evidence>
<organism evidence="1 2">
    <name type="scientific">Dechloromonas agitata</name>
    <dbReference type="NCBI Taxonomy" id="73030"/>
    <lineage>
        <taxon>Bacteria</taxon>
        <taxon>Pseudomonadati</taxon>
        <taxon>Pseudomonadota</taxon>
        <taxon>Betaproteobacteria</taxon>
        <taxon>Rhodocyclales</taxon>
        <taxon>Azonexaceae</taxon>
        <taxon>Dechloromonas</taxon>
    </lineage>
</organism>
<name>A0A930BU31_9RHOO</name>
<accession>A0A930BU31</accession>
<evidence type="ECO:0000313" key="1">
    <source>
        <dbReference type="EMBL" id="MBF1165311.1"/>
    </source>
</evidence>
<dbReference type="AlphaFoldDB" id="A0A930BU31"/>
<sequence>MNGDDPIIKLFEAQADVLEIVGSADAIDDAIAQLAGWMGQADLSEDDAAVLGHIGAVLFREGLRRRMGIRPGGISEEQRHLYGLALEAIGLRSPSADTALNQLSTVSAHSDDGGLRRLVKAVADAYGTGAHDPAVPIQAAEHSQAEATTLAVYCRHRLNDTF</sequence>
<gene>
    <name evidence="1" type="ORF">HXL68_09730</name>
</gene>